<feature type="transmembrane region" description="Helical" evidence="1">
    <location>
        <begin position="119"/>
        <end position="148"/>
    </location>
</feature>
<evidence type="ECO:0008006" key="4">
    <source>
        <dbReference type="Google" id="ProtNLM"/>
    </source>
</evidence>
<dbReference type="OrthoDB" id="6119177at2"/>
<dbReference type="Proteomes" id="UP000185639">
    <property type="component" value="Unassembled WGS sequence"/>
</dbReference>
<evidence type="ECO:0000313" key="3">
    <source>
        <dbReference type="Proteomes" id="UP000185639"/>
    </source>
</evidence>
<protein>
    <recommendedName>
        <fullName evidence="4">Membrane domain of glycerophosphoryl diester phosphodiesterase</fullName>
    </recommendedName>
</protein>
<dbReference type="AlphaFoldDB" id="A0A1N7J9G0"/>
<feature type="transmembrane region" description="Helical" evidence="1">
    <location>
        <begin position="31"/>
        <end position="50"/>
    </location>
</feature>
<evidence type="ECO:0000256" key="1">
    <source>
        <dbReference type="SAM" id="Phobius"/>
    </source>
</evidence>
<name>A0A1N7J9G0_9GAMM</name>
<feature type="transmembrane region" description="Helical" evidence="1">
    <location>
        <begin position="75"/>
        <end position="98"/>
    </location>
</feature>
<gene>
    <name evidence="2" type="ORF">SAMN05421686_101515</name>
</gene>
<dbReference type="STRING" id="484498.SAMN05421686_101515"/>
<keyword evidence="3" id="KW-1185">Reference proteome</keyword>
<sequence>MKSPLGLEARIPVFELFKDALFLLWAKRGRLLSMFLPIILVLVVLDRYSAAITEPIMAAMGQEGGNMEMGFPLEFWIVTGISGLLSVLLATTVHRFTLQDASHWPSNALRVPNRSDWRYLLRSLQLVFVSAGAGLGVTVVAMVILGVVTGASDPAAMQQVVGLAFIPAFMLMLYILARLSITLPEIAIGTEGSDLGRAWRMSKGNGTRLVIVALALPLVVNLPFLLLVSLDNVVTDIVAAFGIYSMTLISITVLSLSYQFLLEFYEPDEGEEVTPEKDDDDGMDA</sequence>
<feature type="transmembrane region" description="Helical" evidence="1">
    <location>
        <begin position="236"/>
        <end position="256"/>
    </location>
</feature>
<feature type="transmembrane region" description="Helical" evidence="1">
    <location>
        <begin position="209"/>
        <end position="230"/>
    </location>
</feature>
<accession>A0A1N7J9G0</accession>
<keyword evidence="1" id="KW-1133">Transmembrane helix</keyword>
<dbReference type="EMBL" id="FTOH01000001">
    <property type="protein sequence ID" value="SIS45989.1"/>
    <property type="molecule type" value="Genomic_DNA"/>
</dbReference>
<dbReference type="RefSeq" id="WP_076514115.1">
    <property type="nucleotide sequence ID" value="NZ_FTOH01000001.1"/>
</dbReference>
<evidence type="ECO:0000313" key="2">
    <source>
        <dbReference type="EMBL" id="SIS45989.1"/>
    </source>
</evidence>
<keyword evidence="1" id="KW-0472">Membrane</keyword>
<proteinExistence type="predicted"/>
<reference evidence="3" key="1">
    <citation type="submission" date="2017-01" db="EMBL/GenBank/DDBJ databases">
        <authorList>
            <person name="Varghese N."/>
            <person name="Submissions S."/>
        </authorList>
    </citation>
    <scope>NUCLEOTIDE SEQUENCE [LARGE SCALE GENOMIC DNA]</scope>
    <source>
        <strain evidence="3">DSM 24913</strain>
    </source>
</reference>
<feature type="transmembrane region" description="Helical" evidence="1">
    <location>
        <begin position="160"/>
        <end position="177"/>
    </location>
</feature>
<keyword evidence="1" id="KW-0812">Transmembrane</keyword>
<organism evidence="2 3">
    <name type="scientific">Thalassolituus maritimus</name>
    <dbReference type="NCBI Taxonomy" id="484498"/>
    <lineage>
        <taxon>Bacteria</taxon>
        <taxon>Pseudomonadati</taxon>
        <taxon>Pseudomonadota</taxon>
        <taxon>Gammaproteobacteria</taxon>
        <taxon>Oceanospirillales</taxon>
        <taxon>Oceanospirillaceae</taxon>
        <taxon>Thalassolituus</taxon>
    </lineage>
</organism>